<comment type="caution">
    <text evidence="1">The sequence shown here is derived from an EMBL/GenBank/DDBJ whole genome shotgun (WGS) entry which is preliminary data.</text>
</comment>
<name>A0A9N9G922_9GLOM</name>
<dbReference type="AlphaFoldDB" id="A0A9N9G922"/>
<evidence type="ECO:0000313" key="2">
    <source>
        <dbReference type="Proteomes" id="UP000789739"/>
    </source>
</evidence>
<sequence length="132" mass="15084">MSQFPELLLDHTNVSVQSDAFIQQTNQTTTVDNREITNRCSKEPDFTGSRHFMKVESSGPSNKPVGYIISQLTFENFVGGMDKPVMQTLANETFNRDDNGKFKGKEELARMTTEELNDYARFITNYLNNFVI</sequence>
<dbReference type="Proteomes" id="UP000789739">
    <property type="component" value="Unassembled WGS sequence"/>
</dbReference>
<dbReference type="OrthoDB" id="10518434at2759"/>
<evidence type="ECO:0000313" key="1">
    <source>
        <dbReference type="EMBL" id="CAG8593453.1"/>
    </source>
</evidence>
<accession>A0A9N9G922</accession>
<organism evidence="1 2">
    <name type="scientific">Paraglomus brasilianum</name>
    <dbReference type="NCBI Taxonomy" id="144538"/>
    <lineage>
        <taxon>Eukaryota</taxon>
        <taxon>Fungi</taxon>
        <taxon>Fungi incertae sedis</taxon>
        <taxon>Mucoromycota</taxon>
        <taxon>Glomeromycotina</taxon>
        <taxon>Glomeromycetes</taxon>
        <taxon>Paraglomerales</taxon>
        <taxon>Paraglomeraceae</taxon>
        <taxon>Paraglomus</taxon>
    </lineage>
</organism>
<reference evidence="1" key="1">
    <citation type="submission" date="2021-06" db="EMBL/GenBank/DDBJ databases">
        <authorList>
            <person name="Kallberg Y."/>
            <person name="Tangrot J."/>
            <person name="Rosling A."/>
        </authorList>
    </citation>
    <scope>NUCLEOTIDE SEQUENCE</scope>
    <source>
        <strain evidence="1">BR232B</strain>
    </source>
</reference>
<proteinExistence type="predicted"/>
<gene>
    <name evidence="1" type="ORF">PBRASI_LOCUS7249</name>
</gene>
<protein>
    <submittedName>
        <fullName evidence="1">4238_t:CDS:1</fullName>
    </submittedName>
</protein>
<keyword evidence="2" id="KW-1185">Reference proteome</keyword>
<dbReference type="EMBL" id="CAJVPI010001083">
    <property type="protein sequence ID" value="CAG8593453.1"/>
    <property type="molecule type" value="Genomic_DNA"/>
</dbReference>